<comment type="caution">
    <text evidence="1">The sequence shown here is derived from an EMBL/GenBank/DDBJ whole genome shotgun (WGS) entry which is preliminary data.</text>
</comment>
<dbReference type="InterPro" id="IPR029058">
    <property type="entry name" value="AB_hydrolase_fold"/>
</dbReference>
<dbReference type="InterPro" id="IPR008547">
    <property type="entry name" value="DUF829_TMEM53"/>
</dbReference>
<dbReference type="Pfam" id="PF05705">
    <property type="entry name" value="DUF829"/>
    <property type="match status" value="1"/>
</dbReference>
<dbReference type="SUPFAM" id="SSF53474">
    <property type="entry name" value="alpha/beta-Hydrolases"/>
    <property type="match status" value="1"/>
</dbReference>
<dbReference type="PANTHER" id="PTHR20908">
    <property type="entry name" value="LD15586P"/>
    <property type="match status" value="1"/>
</dbReference>
<dbReference type="OMA" id="YLEYHMK"/>
<dbReference type="PANTHER" id="PTHR20908:SF1">
    <property type="entry name" value="LD15586P"/>
    <property type="match status" value="1"/>
</dbReference>
<dbReference type="Proteomes" id="UP001142055">
    <property type="component" value="Chromosome 3"/>
</dbReference>
<evidence type="ECO:0000313" key="1">
    <source>
        <dbReference type="EMBL" id="KAJ6216913.1"/>
    </source>
</evidence>
<dbReference type="AlphaFoldDB" id="A0A9Q0M1F1"/>
<accession>A0A9Q0M1F1</accession>
<keyword evidence="2" id="KW-1185">Reference proteome</keyword>
<gene>
    <name evidence="1" type="ORF">RDWZM_008070</name>
</gene>
<protein>
    <submittedName>
        <fullName evidence="1">Uncharacterized protein</fullName>
    </submittedName>
</protein>
<dbReference type="Gene3D" id="3.40.50.1820">
    <property type="entry name" value="alpha/beta hydrolase"/>
    <property type="match status" value="1"/>
</dbReference>
<sequence>MFRLCFKPNRFGSLIRYFSYNIADTTRRKLIIQTTSMALSTKARDDQVMLSKNLSLTQNKQDSNKAERTLVLLFSWMLAQDKHLKKYIQFYSNYGFDILVVKTDPLQLVFPRRGSIKNAEEVVQFIKGKTDYYSKLIVHGFSVGAYQFGEVLVKMSEDKTFASQTEKMWQAMIFDSAANLAAIPDGFSRALTSIPILQKLLCQLLNLYLRLFYYVATKYYEESEKEFNQMNHFRVPSLMLVSERDKIGSIASNQEVMDSWVNRGIPVKMKIWKDSKHVSHYHKYPEEYEQELKRIIEETSV</sequence>
<name>A0A9Q0M1F1_BLOTA</name>
<dbReference type="GO" id="GO:0017171">
    <property type="term" value="F:serine hydrolase activity"/>
    <property type="evidence" value="ECO:0007669"/>
    <property type="project" value="TreeGrafter"/>
</dbReference>
<reference evidence="1" key="1">
    <citation type="submission" date="2022-12" db="EMBL/GenBank/DDBJ databases">
        <title>Genome assemblies of Blomia tropicalis.</title>
        <authorList>
            <person name="Cui Y."/>
        </authorList>
    </citation>
    <scope>NUCLEOTIDE SEQUENCE</scope>
    <source>
        <tissue evidence="1">Adult mites</tissue>
    </source>
</reference>
<evidence type="ECO:0000313" key="2">
    <source>
        <dbReference type="Proteomes" id="UP001142055"/>
    </source>
</evidence>
<dbReference type="EMBL" id="JAPWDV010000003">
    <property type="protein sequence ID" value="KAJ6216913.1"/>
    <property type="molecule type" value="Genomic_DNA"/>
</dbReference>
<proteinExistence type="predicted"/>
<organism evidence="1 2">
    <name type="scientific">Blomia tropicalis</name>
    <name type="common">Mite</name>
    <dbReference type="NCBI Taxonomy" id="40697"/>
    <lineage>
        <taxon>Eukaryota</taxon>
        <taxon>Metazoa</taxon>
        <taxon>Ecdysozoa</taxon>
        <taxon>Arthropoda</taxon>
        <taxon>Chelicerata</taxon>
        <taxon>Arachnida</taxon>
        <taxon>Acari</taxon>
        <taxon>Acariformes</taxon>
        <taxon>Sarcoptiformes</taxon>
        <taxon>Astigmata</taxon>
        <taxon>Glycyphagoidea</taxon>
        <taxon>Echimyopodidae</taxon>
        <taxon>Blomia</taxon>
    </lineage>
</organism>